<dbReference type="InterPro" id="IPR007219">
    <property type="entry name" value="XnlR_reg_dom"/>
</dbReference>
<dbReference type="SMART" id="SM00906">
    <property type="entry name" value="Fungal_trans"/>
    <property type="match status" value="1"/>
</dbReference>
<accession>A0A1U7LHE8</accession>
<dbReference type="PROSITE" id="PS00463">
    <property type="entry name" value="ZN2_CY6_FUNGAL_1"/>
    <property type="match status" value="1"/>
</dbReference>
<dbReference type="SMART" id="SM00066">
    <property type="entry name" value="GAL4"/>
    <property type="match status" value="1"/>
</dbReference>
<dbReference type="InterPro" id="IPR036864">
    <property type="entry name" value="Zn2-C6_fun-type_DNA-bd_sf"/>
</dbReference>
<dbReference type="GO" id="GO:0003677">
    <property type="term" value="F:DNA binding"/>
    <property type="evidence" value="ECO:0007669"/>
    <property type="project" value="InterPro"/>
</dbReference>
<dbReference type="PANTHER" id="PTHR31001">
    <property type="entry name" value="UNCHARACTERIZED TRANSCRIPTIONAL REGULATORY PROTEIN"/>
    <property type="match status" value="1"/>
</dbReference>
<dbReference type="Pfam" id="PF00172">
    <property type="entry name" value="Zn_clus"/>
    <property type="match status" value="1"/>
</dbReference>
<evidence type="ECO:0000256" key="4">
    <source>
        <dbReference type="SAM" id="MobiDB-lite"/>
    </source>
</evidence>
<dbReference type="OMA" id="ITHIAIC"/>
<reference evidence="6 7" key="1">
    <citation type="submission" date="2016-04" db="EMBL/GenBank/DDBJ databases">
        <title>Evolutionary innovation and constraint leading to complex multicellularity in the Ascomycota.</title>
        <authorList>
            <person name="Cisse O."/>
            <person name="Nguyen A."/>
            <person name="Hewitt D.A."/>
            <person name="Jedd G."/>
            <person name="Stajich J.E."/>
        </authorList>
    </citation>
    <scope>NUCLEOTIDE SEQUENCE [LARGE SCALE GENOMIC DNA]</scope>
    <source>
        <strain evidence="6 7">DAH-3</strain>
    </source>
</reference>
<feature type="compositionally biased region" description="Low complexity" evidence="4">
    <location>
        <begin position="110"/>
        <end position="123"/>
    </location>
</feature>
<keyword evidence="3" id="KW-0539">Nucleus</keyword>
<comment type="caution">
    <text evidence="6">The sequence shown here is derived from an EMBL/GenBank/DDBJ whole genome shotgun (WGS) entry which is preliminary data.</text>
</comment>
<proteinExistence type="predicted"/>
<dbReference type="InterPro" id="IPR001138">
    <property type="entry name" value="Zn2Cys6_DnaBD"/>
</dbReference>
<evidence type="ECO:0000259" key="5">
    <source>
        <dbReference type="PROSITE" id="PS50048"/>
    </source>
</evidence>
<feature type="domain" description="Zn(2)-C6 fungal-type" evidence="5">
    <location>
        <begin position="25"/>
        <end position="56"/>
    </location>
</feature>
<dbReference type="GO" id="GO:0005634">
    <property type="term" value="C:nucleus"/>
    <property type="evidence" value="ECO:0007669"/>
    <property type="project" value="UniProtKB-SubCell"/>
</dbReference>
<dbReference type="GO" id="GO:0008270">
    <property type="term" value="F:zinc ion binding"/>
    <property type="evidence" value="ECO:0007669"/>
    <property type="project" value="InterPro"/>
</dbReference>
<evidence type="ECO:0000256" key="2">
    <source>
        <dbReference type="ARBA" id="ARBA00022723"/>
    </source>
</evidence>
<dbReference type="SUPFAM" id="SSF57701">
    <property type="entry name" value="Zn2/Cys6 DNA-binding domain"/>
    <property type="match status" value="1"/>
</dbReference>
<keyword evidence="2" id="KW-0479">Metal-binding</keyword>
<evidence type="ECO:0000313" key="7">
    <source>
        <dbReference type="Proteomes" id="UP000186594"/>
    </source>
</evidence>
<gene>
    <name evidence="6" type="ORF">NEOLI_001861</name>
</gene>
<comment type="subcellular location">
    <subcellularLocation>
        <location evidence="1">Nucleus</location>
    </subcellularLocation>
</comment>
<sequence>MSPAHDHFQHIERQQKKKRNRAAVSCVPCRNRKIKCSRQQPCESCTGRGHPDECIFKKTDSAAEVTRDDINIILLKRVENLEGLLRVIYKQNPPQSNFPPVPQQCFGDQPNTTTTETPTNDEPGNLEVTLGLLAVHEERSHYLGPTSAMAIFTEIESLKEVIKQSEKVSPSTCASDDYSEEKSPDDIANSMLLAPLFNQTKPDKSFLLLLIPPREDTDAIVQHFMQYLQPLFHLLHTPTFMQEYAHFWQNMDASFEWLSLFFSVMILGTHCLPERSPVFLSLSSREDLIERFYKATESALIMSKYLVKATMTTIQTLLLIFIANETRAAAKQNWALLGAVLRLSQQIGLHRDPSLFNLPLLESEMRRRTWASVLLFNRWCASRTGVLLDISETMSDTRLPMDLNDTDLISGIPICQSKSTDMSLLLARDRVSVKLHHLLSEAFAIKPPPYLRVLEMDDEIRAEVRTLPHCYLFKPASDQDQSSVVVLTKYEIEALCNGTILFIHRPYAVRSRTHPEYIPSRHRCHQAAQSLLKLFIDFETKIAIYENYRWFIETWYRVYHFHAALVVALSLVWYPNSPNATELRNDLYASLKMFNKPCFKCEWHRKGFAILLVLCQRGGVDFHLSEEDSPPSDSKTRDMPSLRTVAKSAEIAANADYLQHGSFSRGDPLQTDMIQGFDWQNWDTMMQSLDASLGVGFTDGMSSF</sequence>
<keyword evidence="7" id="KW-1185">Reference proteome</keyword>
<feature type="region of interest" description="Disordered" evidence="4">
    <location>
        <begin position="97"/>
        <end position="124"/>
    </location>
</feature>
<dbReference type="PROSITE" id="PS50048">
    <property type="entry name" value="ZN2_CY6_FUNGAL_2"/>
    <property type="match status" value="1"/>
</dbReference>
<dbReference type="Gene3D" id="4.10.240.10">
    <property type="entry name" value="Zn(2)-C6 fungal-type DNA-binding domain"/>
    <property type="match status" value="1"/>
</dbReference>
<dbReference type="EMBL" id="LXFE01004103">
    <property type="protein sequence ID" value="OLL21951.1"/>
    <property type="molecule type" value="Genomic_DNA"/>
</dbReference>
<dbReference type="OrthoDB" id="762982at2759"/>
<evidence type="ECO:0000313" key="6">
    <source>
        <dbReference type="EMBL" id="OLL21951.1"/>
    </source>
</evidence>
<dbReference type="Proteomes" id="UP000186594">
    <property type="component" value="Unassembled WGS sequence"/>
</dbReference>
<dbReference type="CDD" id="cd00067">
    <property type="entry name" value="GAL4"/>
    <property type="match status" value="1"/>
</dbReference>
<name>A0A1U7LHE8_NEOID</name>
<dbReference type="Pfam" id="PF04082">
    <property type="entry name" value="Fungal_trans"/>
    <property type="match status" value="1"/>
</dbReference>
<organism evidence="6 7">
    <name type="scientific">Neolecta irregularis (strain DAH-3)</name>
    <dbReference type="NCBI Taxonomy" id="1198029"/>
    <lineage>
        <taxon>Eukaryota</taxon>
        <taxon>Fungi</taxon>
        <taxon>Dikarya</taxon>
        <taxon>Ascomycota</taxon>
        <taxon>Taphrinomycotina</taxon>
        <taxon>Neolectales</taxon>
        <taxon>Neolectaceae</taxon>
        <taxon>Neolecta</taxon>
    </lineage>
</organism>
<dbReference type="GO" id="GO:0006351">
    <property type="term" value="P:DNA-templated transcription"/>
    <property type="evidence" value="ECO:0007669"/>
    <property type="project" value="InterPro"/>
</dbReference>
<evidence type="ECO:0000256" key="3">
    <source>
        <dbReference type="ARBA" id="ARBA00023242"/>
    </source>
</evidence>
<evidence type="ECO:0000256" key="1">
    <source>
        <dbReference type="ARBA" id="ARBA00004123"/>
    </source>
</evidence>
<dbReference type="GO" id="GO:0000981">
    <property type="term" value="F:DNA-binding transcription factor activity, RNA polymerase II-specific"/>
    <property type="evidence" value="ECO:0007669"/>
    <property type="project" value="InterPro"/>
</dbReference>
<protein>
    <submittedName>
        <fullName evidence="6">Putative transcriptional regulatory protein</fullName>
    </submittedName>
</protein>
<dbReference type="PANTHER" id="PTHR31001:SF40">
    <property type="entry name" value="ZN(II)2CYS6 TRANSCRIPTION FACTOR (EUROFUNG)"/>
    <property type="match status" value="1"/>
</dbReference>
<dbReference type="AlphaFoldDB" id="A0A1U7LHE8"/>
<dbReference type="STRING" id="1198029.A0A1U7LHE8"/>
<dbReference type="InterPro" id="IPR050613">
    <property type="entry name" value="Sec_Metabolite_Reg"/>
</dbReference>
<dbReference type="CDD" id="cd12148">
    <property type="entry name" value="fungal_TF_MHR"/>
    <property type="match status" value="1"/>
</dbReference>